<keyword evidence="6 9" id="KW-0067">ATP-binding</keyword>
<dbReference type="PROSITE" id="PS00107">
    <property type="entry name" value="PROTEIN_KINASE_ATP"/>
    <property type="match status" value="1"/>
</dbReference>
<feature type="transmembrane region" description="Helical" evidence="11">
    <location>
        <begin position="391"/>
        <end position="412"/>
    </location>
</feature>
<dbReference type="PROSITE" id="PS50011">
    <property type="entry name" value="PROTEIN_KINASE_DOM"/>
    <property type="match status" value="1"/>
</dbReference>
<dbReference type="EMBL" id="MRCC01000018">
    <property type="protein sequence ID" value="OKH22904.1"/>
    <property type="molecule type" value="Genomic_DNA"/>
</dbReference>
<dbReference type="SMART" id="SM00220">
    <property type="entry name" value="S_TKc"/>
    <property type="match status" value="1"/>
</dbReference>
<comment type="catalytic activity">
    <reaction evidence="8">
        <text>L-seryl-[protein] + ATP = O-phospho-L-seryl-[protein] + ADP + H(+)</text>
        <dbReference type="Rhea" id="RHEA:17989"/>
        <dbReference type="Rhea" id="RHEA-COMP:9863"/>
        <dbReference type="Rhea" id="RHEA-COMP:11604"/>
        <dbReference type="ChEBI" id="CHEBI:15378"/>
        <dbReference type="ChEBI" id="CHEBI:29999"/>
        <dbReference type="ChEBI" id="CHEBI:30616"/>
        <dbReference type="ChEBI" id="CHEBI:83421"/>
        <dbReference type="ChEBI" id="CHEBI:456216"/>
        <dbReference type="EC" id="2.7.11.1"/>
    </reaction>
</comment>
<feature type="transmembrane region" description="Helical" evidence="11">
    <location>
        <begin position="42"/>
        <end position="65"/>
    </location>
</feature>
<accession>A0A1U7HH68</accession>
<keyword evidence="11" id="KW-0472">Membrane</keyword>
<dbReference type="GO" id="GO:0004674">
    <property type="term" value="F:protein serine/threonine kinase activity"/>
    <property type="evidence" value="ECO:0007669"/>
    <property type="project" value="UniProtKB-KW"/>
</dbReference>
<dbReference type="CDD" id="cd14014">
    <property type="entry name" value="STKc_PknB_like"/>
    <property type="match status" value="1"/>
</dbReference>
<keyword evidence="3" id="KW-0808">Transferase</keyword>
<evidence type="ECO:0000256" key="2">
    <source>
        <dbReference type="ARBA" id="ARBA00022527"/>
    </source>
</evidence>
<feature type="domain" description="Protein kinase" evidence="12">
    <location>
        <begin position="493"/>
        <end position="756"/>
    </location>
</feature>
<dbReference type="OrthoDB" id="416165at2"/>
<evidence type="ECO:0000256" key="5">
    <source>
        <dbReference type="ARBA" id="ARBA00022777"/>
    </source>
</evidence>
<dbReference type="InterPro" id="IPR011009">
    <property type="entry name" value="Kinase-like_dom_sf"/>
</dbReference>
<evidence type="ECO:0000256" key="3">
    <source>
        <dbReference type="ARBA" id="ARBA00022679"/>
    </source>
</evidence>
<keyword evidence="14" id="KW-1185">Reference proteome</keyword>
<evidence type="ECO:0000256" key="10">
    <source>
        <dbReference type="SAM" id="MobiDB-lite"/>
    </source>
</evidence>
<feature type="region of interest" description="Disordered" evidence="10">
    <location>
        <begin position="1"/>
        <end position="21"/>
    </location>
</feature>
<dbReference type="EC" id="2.7.11.1" evidence="1"/>
<keyword evidence="4 9" id="KW-0547">Nucleotide-binding</keyword>
<dbReference type="AlphaFoldDB" id="A0A1U7HH68"/>
<dbReference type="SUPFAM" id="SSF56112">
    <property type="entry name" value="Protein kinase-like (PK-like)"/>
    <property type="match status" value="1"/>
</dbReference>
<evidence type="ECO:0000313" key="14">
    <source>
        <dbReference type="Proteomes" id="UP000185984"/>
    </source>
</evidence>
<keyword evidence="11" id="KW-0812">Transmembrane</keyword>
<evidence type="ECO:0000256" key="6">
    <source>
        <dbReference type="ARBA" id="ARBA00022840"/>
    </source>
</evidence>
<feature type="compositionally biased region" description="Basic and acidic residues" evidence="10">
    <location>
        <begin position="11"/>
        <end position="20"/>
    </location>
</feature>
<dbReference type="InterPro" id="IPR000719">
    <property type="entry name" value="Prot_kinase_dom"/>
</dbReference>
<evidence type="ECO:0000256" key="1">
    <source>
        <dbReference type="ARBA" id="ARBA00012513"/>
    </source>
</evidence>
<gene>
    <name evidence="13" type="ORF">NIES1031_19270</name>
</gene>
<feature type="binding site" evidence="9">
    <location>
        <position position="524"/>
    </location>
    <ligand>
        <name>ATP</name>
        <dbReference type="ChEBI" id="CHEBI:30616"/>
    </ligand>
</feature>
<reference evidence="13 14" key="1">
    <citation type="submission" date="2016-11" db="EMBL/GenBank/DDBJ databases">
        <title>Draft Genome Sequences of Nine Cyanobacterial Strains from Diverse Habitats.</title>
        <authorList>
            <person name="Zhu T."/>
            <person name="Hou S."/>
            <person name="Lu X."/>
            <person name="Hess W.R."/>
        </authorList>
    </citation>
    <scope>NUCLEOTIDE SEQUENCE [LARGE SCALE GENOMIC DNA]</scope>
    <source>
        <strain evidence="13 14">5.2 s.c.1</strain>
    </source>
</reference>
<evidence type="ECO:0000256" key="7">
    <source>
        <dbReference type="ARBA" id="ARBA00047899"/>
    </source>
</evidence>
<sequence length="800" mass="89125">MTQHNTASKLQKKDSTDKRSLKVHNATTKITALLTARQSLRLAWIGHILTVAWAIAAAIATVGNWRLVQMWESHVQTMFFELRGPVAPPEDIVILAIDEPSLSMPKQLLQEDSQKYAYLEPLKAWAWRRSAYAQVVDRLMSAGAKVVALDILLTNPSSYGTDDDQQLAQVLRRYSGKVALAAEYAEAEIHQGSLIQLVQPERLFRTNPSAIGTINFPLEADGKIHRFASTFPKLLAQQAQYPKETLAKLQDFPSFEEAVVKAVNPNFVRPQAEYINFYGPAGTFEQISFWHVLDPENWNTYLQQGKYFKDKIVLIGATAASLQDFHGAPFAKSWLYPQRMSGVEIQANAIATLLNNRAIAEGIPNTNTRSLFILLLVGSSAFLIRKSKRTIFQCASTAGIVVGWVSISYFSFIYGGVYFPVAVPLVAIALASFSYLGTGAASERLRKMSLHRSLERYASSPIVQEIISQQDDLQYLLEQRELATMGKLIGGRYKIVKVLGAGGFSETYVAEDKQRPGSPLCVVKQLKLASNNPKHLQLAKRLFQLEAETLEKLGTHDQIPQLLAYFDEGEEFYLVQELVVGHPLSQELPPGRQLQEATVIQILHELLQTLEFVHRHGVIHRDIKPSNIIRRHSDGKLFLIDFGAVKEVSNQVLDQEGQSSLTIGIGTQGYAPIEQCAGRVKFSSDIYALGMTAIRALTGLSPHELQFDADTGEILWMHKTQVSHEFATVLCKMVRHDFTQRYQSALEALSALEQLVSWHTSTLEIKDNSPVENSDTPTTPWSMASTEISDPSSTIVLPPQ</sequence>
<evidence type="ECO:0000313" key="13">
    <source>
        <dbReference type="EMBL" id="OKH22904.1"/>
    </source>
</evidence>
<dbReference type="GO" id="GO:0005524">
    <property type="term" value="F:ATP binding"/>
    <property type="evidence" value="ECO:0007669"/>
    <property type="project" value="UniProtKB-UniRule"/>
</dbReference>
<evidence type="ECO:0000256" key="4">
    <source>
        <dbReference type="ARBA" id="ARBA00022741"/>
    </source>
</evidence>
<proteinExistence type="predicted"/>
<evidence type="ECO:0000256" key="11">
    <source>
        <dbReference type="SAM" id="Phobius"/>
    </source>
</evidence>
<evidence type="ECO:0000256" key="9">
    <source>
        <dbReference type="PROSITE-ProRule" id="PRU10141"/>
    </source>
</evidence>
<comment type="catalytic activity">
    <reaction evidence="7">
        <text>L-threonyl-[protein] + ATP = O-phospho-L-threonyl-[protein] + ADP + H(+)</text>
        <dbReference type="Rhea" id="RHEA:46608"/>
        <dbReference type="Rhea" id="RHEA-COMP:11060"/>
        <dbReference type="Rhea" id="RHEA-COMP:11605"/>
        <dbReference type="ChEBI" id="CHEBI:15378"/>
        <dbReference type="ChEBI" id="CHEBI:30013"/>
        <dbReference type="ChEBI" id="CHEBI:30616"/>
        <dbReference type="ChEBI" id="CHEBI:61977"/>
        <dbReference type="ChEBI" id="CHEBI:456216"/>
        <dbReference type="EC" id="2.7.11.1"/>
    </reaction>
</comment>
<dbReference type="InterPro" id="IPR017441">
    <property type="entry name" value="Protein_kinase_ATP_BS"/>
</dbReference>
<dbReference type="Gene3D" id="1.10.510.10">
    <property type="entry name" value="Transferase(Phosphotransferase) domain 1"/>
    <property type="match status" value="1"/>
</dbReference>
<evidence type="ECO:0000256" key="8">
    <source>
        <dbReference type="ARBA" id="ARBA00048679"/>
    </source>
</evidence>
<dbReference type="InterPro" id="IPR007890">
    <property type="entry name" value="CHASE2"/>
</dbReference>
<feature type="compositionally biased region" description="Polar residues" evidence="10">
    <location>
        <begin position="770"/>
        <end position="800"/>
    </location>
</feature>
<dbReference type="SMART" id="SM01080">
    <property type="entry name" value="CHASE2"/>
    <property type="match status" value="1"/>
</dbReference>
<dbReference type="PANTHER" id="PTHR24363">
    <property type="entry name" value="SERINE/THREONINE PROTEIN KINASE"/>
    <property type="match status" value="1"/>
</dbReference>
<dbReference type="PANTHER" id="PTHR24363:SF0">
    <property type="entry name" value="SERINE_THREONINE KINASE LIKE DOMAIN CONTAINING 1"/>
    <property type="match status" value="1"/>
</dbReference>
<feature type="region of interest" description="Disordered" evidence="10">
    <location>
        <begin position="767"/>
        <end position="800"/>
    </location>
</feature>
<organism evidence="13 14">
    <name type="scientific">Chroogloeocystis siderophila 5.2 s.c.1</name>
    <dbReference type="NCBI Taxonomy" id="247279"/>
    <lineage>
        <taxon>Bacteria</taxon>
        <taxon>Bacillati</taxon>
        <taxon>Cyanobacteriota</taxon>
        <taxon>Cyanophyceae</taxon>
        <taxon>Oscillatoriophycideae</taxon>
        <taxon>Chroococcales</taxon>
        <taxon>Chroococcaceae</taxon>
        <taxon>Chroogloeocystis</taxon>
    </lineage>
</organism>
<name>A0A1U7HH68_9CHRO</name>
<keyword evidence="2" id="KW-0723">Serine/threonine-protein kinase</keyword>
<feature type="transmembrane region" description="Helical" evidence="11">
    <location>
        <begin position="418"/>
        <end position="438"/>
    </location>
</feature>
<keyword evidence="11" id="KW-1133">Transmembrane helix</keyword>
<evidence type="ECO:0000259" key="12">
    <source>
        <dbReference type="PROSITE" id="PS50011"/>
    </source>
</evidence>
<dbReference type="Proteomes" id="UP000185984">
    <property type="component" value="Unassembled WGS sequence"/>
</dbReference>
<keyword evidence="5 13" id="KW-0418">Kinase</keyword>
<dbReference type="Pfam" id="PF05226">
    <property type="entry name" value="CHASE2"/>
    <property type="match status" value="1"/>
</dbReference>
<protein>
    <recommendedName>
        <fullName evidence="1">non-specific serine/threonine protein kinase</fullName>
        <ecNumber evidence="1">2.7.11.1</ecNumber>
    </recommendedName>
</protein>
<dbReference type="Pfam" id="PF00069">
    <property type="entry name" value="Pkinase"/>
    <property type="match status" value="1"/>
</dbReference>
<dbReference type="RefSeq" id="WP_073551095.1">
    <property type="nucleotide sequence ID" value="NZ_CAWMVK010000010.1"/>
</dbReference>
<dbReference type="STRING" id="247279.NIES1031_19270"/>
<comment type="caution">
    <text evidence="13">The sequence shown here is derived from an EMBL/GenBank/DDBJ whole genome shotgun (WGS) entry which is preliminary data.</text>
</comment>